<reference evidence="11 12" key="1">
    <citation type="submission" date="2019-04" db="EMBL/GenBank/DDBJ databases">
        <authorList>
            <consortium name="Wellcome Sanger Institute Data Sharing"/>
        </authorList>
    </citation>
    <scope>NUCLEOTIDE SEQUENCE [LARGE SCALE GENOMIC DNA]</scope>
</reference>
<dbReference type="InterPro" id="IPR022683">
    <property type="entry name" value="Calpain_III"/>
</dbReference>
<evidence type="ECO:0000259" key="10">
    <source>
        <dbReference type="PROSITE" id="PS50203"/>
    </source>
</evidence>
<feature type="active site" evidence="8 9">
    <location>
        <position position="105"/>
    </location>
</feature>
<keyword evidence="2 9" id="KW-0645">Protease</keyword>
<organism evidence="11 12">
    <name type="scientific">Scleropages formosus</name>
    <name type="common">Asian bonytongue</name>
    <name type="synonym">Osteoglossum formosum</name>
    <dbReference type="NCBI Taxonomy" id="113540"/>
    <lineage>
        <taxon>Eukaryota</taxon>
        <taxon>Metazoa</taxon>
        <taxon>Chordata</taxon>
        <taxon>Craniata</taxon>
        <taxon>Vertebrata</taxon>
        <taxon>Euteleostomi</taxon>
        <taxon>Actinopterygii</taxon>
        <taxon>Neopterygii</taxon>
        <taxon>Teleostei</taxon>
        <taxon>Osteoglossocephala</taxon>
        <taxon>Osteoglossomorpha</taxon>
        <taxon>Osteoglossiformes</taxon>
        <taxon>Osteoglossidae</taxon>
        <taxon>Scleropages</taxon>
    </lineage>
</organism>
<name>A0A8C9S3B1_SCLFO</name>
<dbReference type="Pfam" id="PF01067">
    <property type="entry name" value="Calpain_III"/>
    <property type="match status" value="1"/>
</dbReference>
<keyword evidence="7" id="KW-0106">Calcium</keyword>
<dbReference type="InterPro" id="IPR001300">
    <property type="entry name" value="Peptidase_C2_calpain_cat"/>
</dbReference>
<feature type="active site" evidence="8 9">
    <location>
        <position position="263"/>
    </location>
</feature>
<evidence type="ECO:0000256" key="7">
    <source>
        <dbReference type="ARBA" id="ARBA00022837"/>
    </source>
</evidence>
<dbReference type="SMART" id="SM00720">
    <property type="entry name" value="calpain_III"/>
    <property type="match status" value="1"/>
</dbReference>
<evidence type="ECO:0000256" key="6">
    <source>
        <dbReference type="ARBA" id="ARBA00022807"/>
    </source>
</evidence>
<feature type="domain" description="Calpain catalytic" evidence="10">
    <location>
        <begin position="47"/>
        <end position="345"/>
    </location>
</feature>
<evidence type="ECO:0000313" key="11">
    <source>
        <dbReference type="Ensembl" id="ENSSFOP00015023666.2"/>
    </source>
</evidence>
<reference evidence="11" key="3">
    <citation type="submission" date="2025-09" db="UniProtKB">
        <authorList>
            <consortium name="Ensembl"/>
        </authorList>
    </citation>
    <scope>IDENTIFICATION</scope>
</reference>
<dbReference type="Pfam" id="PF00648">
    <property type="entry name" value="Peptidase_C2"/>
    <property type="match status" value="1"/>
</dbReference>
<dbReference type="GO" id="GO:0004198">
    <property type="term" value="F:calcium-dependent cysteine-type endopeptidase activity"/>
    <property type="evidence" value="ECO:0007669"/>
    <property type="project" value="InterPro"/>
</dbReference>
<keyword evidence="5 9" id="KW-0378">Hydrolase</keyword>
<dbReference type="PROSITE" id="PS00139">
    <property type="entry name" value="THIOL_PROTEASE_CYS"/>
    <property type="match status" value="1"/>
</dbReference>
<comment type="similarity">
    <text evidence="1">Belongs to the peptidase C2 family.</text>
</comment>
<dbReference type="CDD" id="cd16195">
    <property type="entry name" value="EFh_PEF_CAPN13_14"/>
    <property type="match status" value="1"/>
</dbReference>
<keyword evidence="3" id="KW-0479">Metal-binding</keyword>
<dbReference type="InterPro" id="IPR036213">
    <property type="entry name" value="Calpain_III_sf"/>
</dbReference>
<keyword evidence="12" id="KW-1185">Reference proteome</keyword>
<proteinExistence type="inferred from homology"/>
<dbReference type="SUPFAM" id="SSF54001">
    <property type="entry name" value="Cysteine proteinases"/>
    <property type="match status" value="1"/>
</dbReference>
<dbReference type="InterPro" id="IPR018247">
    <property type="entry name" value="EF_Hand_1_Ca_BS"/>
</dbReference>
<protein>
    <submittedName>
        <fullName evidence="11">Calpain-2 catalytic subunit-like</fullName>
    </submittedName>
</protein>
<dbReference type="GO" id="GO:0006508">
    <property type="term" value="P:proteolysis"/>
    <property type="evidence" value="ECO:0007669"/>
    <property type="project" value="UniProtKB-KW"/>
</dbReference>
<dbReference type="Proteomes" id="UP000694397">
    <property type="component" value="Chromosome 15"/>
</dbReference>
<evidence type="ECO:0000256" key="1">
    <source>
        <dbReference type="ARBA" id="ARBA00007623"/>
    </source>
</evidence>
<dbReference type="PRINTS" id="PR00704">
    <property type="entry name" value="CALPAIN"/>
</dbReference>
<dbReference type="SUPFAM" id="SSF49758">
    <property type="entry name" value="Calpain large subunit, middle domain (domain III)"/>
    <property type="match status" value="1"/>
</dbReference>
<evidence type="ECO:0000256" key="3">
    <source>
        <dbReference type="ARBA" id="ARBA00022723"/>
    </source>
</evidence>
<dbReference type="OrthoDB" id="424753at2759"/>
<dbReference type="Gene3D" id="2.60.120.380">
    <property type="match status" value="1"/>
</dbReference>
<gene>
    <name evidence="11" type="primary">LOC108921282</name>
</gene>
<dbReference type="PANTHER" id="PTHR10183">
    <property type="entry name" value="CALPAIN"/>
    <property type="match status" value="1"/>
</dbReference>
<dbReference type="SMART" id="SM00230">
    <property type="entry name" value="CysPc"/>
    <property type="match status" value="1"/>
</dbReference>
<dbReference type="PANTHER" id="PTHR10183:SF302">
    <property type="entry name" value="CALPAIN-14"/>
    <property type="match status" value="1"/>
</dbReference>
<dbReference type="GO" id="GO:0046872">
    <property type="term" value="F:metal ion binding"/>
    <property type="evidence" value="ECO:0007669"/>
    <property type="project" value="UniProtKB-KW"/>
</dbReference>
<dbReference type="InterPro" id="IPR038765">
    <property type="entry name" value="Papain-like_cys_pep_sf"/>
</dbReference>
<accession>A0A8C9S3B1</accession>
<dbReference type="Ensembl" id="ENSSFOT00015023924.2">
    <property type="protein sequence ID" value="ENSSFOP00015023666.2"/>
    <property type="gene ID" value="ENSSFOG00015015203.2"/>
</dbReference>
<keyword evidence="4" id="KW-0677">Repeat</keyword>
<dbReference type="PROSITE" id="PS00018">
    <property type="entry name" value="EF_HAND_1"/>
    <property type="match status" value="1"/>
</dbReference>
<dbReference type="InterPro" id="IPR022684">
    <property type="entry name" value="Calpain_cysteine_protease"/>
</dbReference>
<dbReference type="SUPFAM" id="SSF47473">
    <property type="entry name" value="EF-hand"/>
    <property type="match status" value="1"/>
</dbReference>
<evidence type="ECO:0000313" key="12">
    <source>
        <dbReference type="Proteomes" id="UP000694397"/>
    </source>
</evidence>
<dbReference type="InterPro" id="IPR022682">
    <property type="entry name" value="Calpain_domain_III"/>
</dbReference>
<feature type="active site" evidence="8 9">
    <location>
        <position position="287"/>
    </location>
</feature>
<dbReference type="PROSITE" id="PS50203">
    <property type="entry name" value="CALPAIN_CAT"/>
    <property type="match status" value="1"/>
</dbReference>
<dbReference type="FunFam" id="3.90.70.10:FF:000054">
    <property type="entry name" value="Calpain 14"/>
    <property type="match status" value="1"/>
</dbReference>
<dbReference type="CDD" id="cd00044">
    <property type="entry name" value="CysPc"/>
    <property type="match status" value="1"/>
</dbReference>
<dbReference type="FunFam" id="2.60.120.380:FF:000001">
    <property type="entry name" value="Calpain-1 catalytic subunit"/>
    <property type="match status" value="1"/>
</dbReference>
<reference evidence="11" key="2">
    <citation type="submission" date="2025-08" db="UniProtKB">
        <authorList>
            <consortium name="Ensembl"/>
        </authorList>
    </citation>
    <scope>IDENTIFICATION</scope>
</reference>
<evidence type="ECO:0000256" key="5">
    <source>
        <dbReference type="ARBA" id="ARBA00022801"/>
    </source>
</evidence>
<dbReference type="KEGG" id="sfm:108921282"/>
<evidence type="ECO:0000256" key="2">
    <source>
        <dbReference type="ARBA" id="ARBA00022670"/>
    </source>
</evidence>
<dbReference type="RefSeq" id="XP_029114473.1">
    <property type="nucleotide sequence ID" value="XM_029258640.1"/>
</dbReference>
<dbReference type="GO" id="GO:0005737">
    <property type="term" value="C:cytoplasm"/>
    <property type="evidence" value="ECO:0007669"/>
    <property type="project" value="TreeGrafter"/>
</dbReference>
<keyword evidence="6 9" id="KW-0788">Thiol protease</keyword>
<dbReference type="GeneID" id="108921282"/>
<evidence type="ECO:0000256" key="8">
    <source>
        <dbReference type="PIRSR" id="PIRSR622684-1"/>
    </source>
</evidence>
<dbReference type="Gene3D" id="1.10.238.10">
    <property type="entry name" value="EF-hand"/>
    <property type="match status" value="1"/>
</dbReference>
<dbReference type="InterPro" id="IPR000169">
    <property type="entry name" value="Pept_cys_AS"/>
</dbReference>
<evidence type="ECO:0000256" key="4">
    <source>
        <dbReference type="ARBA" id="ARBA00022737"/>
    </source>
</evidence>
<dbReference type="Gene3D" id="3.90.70.10">
    <property type="entry name" value="Cysteine proteinases"/>
    <property type="match status" value="1"/>
</dbReference>
<sequence length="696" mass="79757">MPPPGVILDIIEHRRRVEGAGSLKNPVKFHRQDFHTLRQYCLDNRLRFTDGSFPPDSSSIGPGVLKDHDLARVVWKRPWKIVQNPCLIVQGVSRFDFMQGKVGDCWFLAAIGAMTFQTRILEQVLPIDQGFGNDYAGIFHFRFWRFGKWVDVVIDDKLPTLDGKLIFVHPNRDNEVEYWAPLLEKAYAKVCGSYADVIAGSVSEGLMDFVGEAYVGFILKPALSYLWDLMDRAKKYVSLMGCATLAVTPGEDTELPNGLVAGHAYAVTGVAQVISHGHPMKLVRVWNPWGFTEWKNDWSDKSPLWQTVSEENRRKCLKDADNGEFWMSMQDFLENFCELHICSLSPDYLDDSECCWTSSTQEGRWVAGVTAGGCTDHMETFWTNPQYLVTVENETQHTEDQGTANMLVSVIQKSDKKHRHLATMYQIGFYVFEVPPEFQNSKQRFPASFFNTHKPVEQTKTLISARGVPKFFWLRPGQYIIVPSTKNPNEASGFLLKIFSKFKVFVEECCVQPDFDVRTLSHSQSYEPENIKNVFSQYGDQYMEINAEQLQKLLNEKIIKRATSQTEGFALDTCRSIVAMMDLSTTGTLSNKEFSRLWRKVLNHRDLFLKLDESRSGKLPLSKLWNTLQRTGTMVDHTLIHLITSRYGNSYGEISLQSFIFLQLRLDYIDKTFHTLSKGNGMHLQQKEWLHLAIYS</sequence>
<dbReference type="InterPro" id="IPR011992">
    <property type="entry name" value="EF-hand-dom_pair"/>
</dbReference>
<dbReference type="GeneTree" id="ENSGT00940000160421"/>
<dbReference type="AlphaFoldDB" id="A0A8C9S3B1"/>
<evidence type="ECO:0000256" key="9">
    <source>
        <dbReference type="PROSITE-ProRule" id="PRU00239"/>
    </source>
</evidence>